<organism evidence="4">
    <name type="scientific">Haptolina brevifila</name>
    <dbReference type="NCBI Taxonomy" id="156173"/>
    <lineage>
        <taxon>Eukaryota</taxon>
        <taxon>Haptista</taxon>
        <taxon>Haptophyta</taxon>
        <taxon>Prymnesiophyceae</taxon>
        <taxon>Prymnesiales</taxon>
        <taxon>Prymnesiaceae</taxon>
        <taxon>Haptolina</taxon>
    </lineage>
</organism>
<dbReference type="Gene3D" id="1.25.40.20">
    <property type="entry name" value="Ankyrin repeat-containing domain"/>
    <property type="match status" value="1"/>
</dbReference>
<dbReference type="GO" id="GO:0051017">
    <property type="term" value="P:actin filament bundle assembly"/>
    <property type="evidence" value="ECO:0007669"/>
    <property type="project" value="TreeGrafter"/>
</dbReference>
<dbReference type="InterPro" id="IPR036770">
    <property type="entry name" value="Ankyrin_rpt-contain_sf"/>
</dbReference>
<evidence type="ECO:0008006" key="5">
    <source>
        <dbReference type="Google" id="ProtNLM"/>
    </source>
</evidence>
<keyword evidence="3" id="KW-0472">Membrane</keyword>
<name>A0A7S2GJF3_9EUKA</name>
<dbReference type="SUPFAM" id="SSF48403">
    <property type="entry name" value="Ankyrin repeat"/>
    <property type="match status" value="1"/>
</dbReference>
<evidence type="ECO:0000256" key="3">
    <source>
        <dbReference type="SAM" id="Phobius"/>
    </source>
</evidence>
<dbReference type="AlphaFoldDB" id="A0A7S2GJF3"/>
<dbReference type="EMBL" id="HBGU01033189">
    <property type="protein sequence ID" value="CAD9456765.1"/>
    <property type="molecule type" value="Transcribed_RNA"/>
</dbReference>
<evidence type="ECO:0000313" key="4">
    <source>
        <dbReference type="EMBL" id="CAD9456765.1"/>
    </source>
</evidence>
<keyword evidence="3" id="KW-1133">Transmembrane helix</keyword>
<reference evidence="4" key="1">
    <citation type="submission" date="2021-01" db="EMBL/GenBank/DDBJ databases">
        <authorList>
            <person name="Corre E."/>
            <person name="Pelletier E."/>
            <person name="Niang G."/>
            <person name="Scheremetjew M."/>
            <person name="Finn R."/>
            <person name="Kale V."/>
            <person name="Holt S."/>
            <person name="Cochrane G."/>
            <person name="Meng A."/>
            <person name="Brown T."/>
            <person name="Cohen L."/>
        </authorList>
    </citation>
    <scope>NUCLEOTIDE SEQUENCE</scope>
    <source>
        <strain evidence="4">UTEX LB 985</strain>
    </source>
</reference>
<evidence type="ECO:0000256" key="1">
    <source>
        <dbReference type="ARBA" id="ARBA00022737"/>
    </source>
</evidence>
<feature type="transmembrane region" description="Helical" evidence="3">
    <location>
        <begin position="308"/>
        <end position="325"/>
    </location>
</feature>
<gene>
    <name evidence="4" type="ORF">CBRE1094_LOCUS18098</name>
</gene>
<keyword evidence="2" id="KW-0040">ANK repeat</keyword>
<accession>A0A7S2GJF3</accession>
<evidence type="ECO:0000256" key="2">
    <source>
        <dbReference type="ARBA" id="ARBA00023043"/>
    </source>
</evidence>
<dbReference type="InterPro" id="IPR052420">
    <property type="entry name" value="Espin/Espin-like"/>
</dbReference>
<proteinExistence type="predicted"/>
<protein>
    <recommendedName>
        <fullName evidence="5">PGG domain-containing protein</fullName>
    </recommendedName>
</protein>
<sequence length="332" mass="35407">MTDLLSAETFELPDVEVLALIDSDSASKSNEKGMLPLHIAIANKASSAVLDKLLVVFPEAVRTQATVGTPLHWAAFCDARVAVEKLLAFFPEGARMKINNGWPPLTFAAWGNASPTTIETLLTAFPAGAAAQDNNGRLPLHILHANLFHRPPAPAVIDKLLVAFPEGAATQDKDGKLPLHFAASGPSSEEATVIDKLLAAFPDGAHVRDKDGNCPDLCRPQRLARLERVAPALAKLERLQPGALNLLMAEVPGILKAASWHELDDKGIEALTALAIGRQAAGASVECAVNDRRGGGVGGWDWLRQDNIVYFAMVAALAVMVVSSLRQGRLHR</sequence>
<dbReference type="PANTHER" id="PTHR24153:SF8">
    <property type="entry name" value="FORKED, ISOFORM F"/>
    <property type="match status" value="1"/>
</dbReference>
<dbReference type="GO" id="GO:0005737">
    <property type="term" value="C:cytoplasm"/>
    <property type="evidence" value="ECO:0007669"/>
    <property type="project" value="TreeGrafter"/>
</dbReference>
<dbReference type="PANTHER" id="PTHR24153">
    <property type="entry name" value="ESPIN"/>
    <property type="match status" value="1"/>
</dbReference>
<keyword evidence="3" id="KW-0812">Transmembrane</keyword>
<dbReference type="GO" id="GO:0051015">
    <property type="term" value="F:actin filament binding"/>
    <property type="evidence" value="ECO:0007669"/>
    <property type="project" value="TreeGrafter"/>
</dbReference>
<keyword evidence="1" id="KW-0677">Repeat</keyword>